<evidence type="ECO:0000256" key="2">
    <source>
        <dbReference type="SAM" id="MobiDB-lite"/>
    </source>
</evidence>
<dbReference type="GeneID" id="65102340"/>
<proteinExistence type="predicted"/>
<dbReference type="KEGG" id="vg:65102340"/>
<dbReference type="Pfam" id="PF05847">
    <property type="entry name" value="Baculo_LEF-3"/>
    <property type="match status" value="1"/>
</dbReference>
<feature type="region of interest" description="Disordered" evidence="2">
    <location>
        <begin position="1"/>
        <end position="55"/>
    </location>
</feature>
<keyword evidence="4" id="KW-1185">Reference proteome</keyword>
<feature type="coiled-coil region" evidence="1">
    <location>
        <begin position="323"/>
        <end position="357"/>
    </location>
</feature>
<reference evidence="3 4" key="1">
    <citation type="submission" date="2018-05" db="EMBL/GenBank/DDBJ databases">
        <title>The complete genome sequence of an alphabaculovirus isolated from the southern armyworm, Spodoptera eridania.</title>
        <authorList>
            <person name="Harrison R.L."/>
            <person name="Rowley D.L."/>
        </authorList>
    </citation>
    <scope>NUCLEOTIDE SEQUENCE [LARGE SCALE GENOMIC DNA]</scope>
    <source>
        <strain evidence="3">251</strain>
    </source>
</reference>
<feature type="compositionally biased region" description="Low complexity" evidence="2">
    <location>
        <begin position="21"/>
        <end position="33"/>
    </location>
</feature>
<dbReference type="GO" id="GO:0003677">
    <property type="term" value="F:DNA binding"/>
    <property type="evidence" value="ECO:0007669"/>
    <property type="project" value="InterPro"/>
</dbReference>
<evidence type="ECO:0000313" key="3">
    <source>
        <dbReference type="EMBL" id="AXU41743.1"/>
    </source>
</evidence>
<feature type="compositionally biased region" description="Polar residues" evidence="2">
    <location>
        <begin position="38"/>
        <end position="55"/>
    </location>
</feature>
<protein>
    <submittedName>
        <fullName evidence="3">LEF-3</fullName>
    </submittedName>
</protein>
<dbReference type="RefSeq" id="YP_010087093.1">
    <property type="nucleotide sequence ID" value="NC_055502.1"/>
</dbReference>
<dbReference type="GO" id="GO:0006355">
    <property type="term" value="P:regulation of DNA-templated transcription"/>
    <property type="evidence" value="ECO:0007669"/>
    <property type="project" value="InterPro"/>
</dbReference>
<feature type="compositionally biased region" description="Basic and acidic residues" evidence="2">
    <location>
        <begin position="7"/>
        <end position="20"/>
    </location>
</feature>
<name>A0A346TQ83_9ABAC</name>
<accession>A0A346TQ83</accession>
<dbReference type="EMBL" id="MH320559">
    <property type="protein sequence ID" value="AXU41743.1"/>
    <property type="molecule type" value="Genomic_DNA"/>
</dbReference>
<dbReference type="Proteomes" id="UP000503448">
    <property type="component" value="Segment"/>
</dbReference>
<keyword evidence="1" id="KW-0175">Coiled coil</keyword>
<dbReference type="InterPro" id="IPR008415">
    <property type="entry name" value="Baculo_LEF-3"/>
</dbReference>
<evidence type="ECO:0000313" key="4">
    <source>
        <dbReference type="Proteomes" id="UP000503448"/>
    </source>
</evidence>
<organism evidence="3 4">
    <name type="scientific">Spodoptera eridania nucleopolyhedrovirus</name>
    <dbReference type="NCBI Taxonomy" id="2315721"/>
    <lineage>
        <taxon>Viruses</taxon>
        <taxon>Viruses incertae sedis</taxon>
        <taxon>Naldaviricetes</taxon>
        <taxon>Lefavirales</taxon>
        <taxon>Baculoviridae</taxon>
        <taxon>Alphabaculovirus</taxon>
        <taxon>Alphabaculovirus speridaniae</taxon>
    </lineage>
</organism>
<sequence length="389" mass="44874">MSFSKNIDFENEMKRPRHDSSSSMDGNASSSSSKRPRYSNNQSSPTKRLSNGSTTSVESVSIKIPKSVTGQLVTKNMYCVNNEAFYLFKFLIDNVPKNYYGNNNMFQSLKFDHVYELELVYENKRLAIAKATQCKNTEKIIMVKRFVEPIDFDGEDTITVGAKLKFGFKLIDNDSYKAVFIINHGDDLDSSCPVQIECMGNLKRWAASIKDETITDENSLLEYFNERRDRMFNLYRIKCQQSNGNYKNFSLQNITQISAMAEPEFEIDEDEDNVTNISRLNKRVVHGLVNKVNVERQSEDRFSISYQVINDDEWIRGSFFIKNQQHNDKKNDKTERLEKLETDLNQLNELIENEILKVEIYVAVDIASKNCNVLGLTKIDNNEVTFEGV</sequence>
<evidence type="ECO:0000256" key="1">
    <source>
        <dbReference type="SAM" id="Coils"/>
    </source>
</evidence>